<evidence type="ECO:0000313" key="5">
    <source>
        <dbReference type="EMBL" id="KAJ8961609.1"/>
    </source>
</evidence>
<feature type="non-terminal residue" evidence="5">
    <location>
        <position position="1"/>
    </location>
</feature>
<evidence type="ECO:0000256" key="2">
    <source>
        <dbReference type="ARBA" id="ARBA00022801"/>
    </source>
</evidence>
<keyword evidence="3" id="KW-0269">Exonuclease</keyword>
<dbReference type="InterPro" id="IPR036397">
    <property type="entry name" value="RNaseH_sf"/>
</dbReference>
<keyword evidence="6" id="KW-1185">Reference proteome</keyword>
<dbReference type="InterPro" id="IPR047201">
    <property type="entry name" value="ERI-1_3'hExo-like"/>
</dbReference>
<evidence type="ECO:0000313" key="6">
    <source>
        <dbReference type="Proteomes" id="UP001162156"/>
    </source>
</evidence>
<feature type="domain" description="Exonuclease" evidence="4">
    <location>
        <begin position="26"/>
        <end position="89"/>
    </location>
</feature>
<organism evidence="5 6">
    <name type="scientific">Rhamnusium bicolor</name>
    <dbReference type="NCBI Taxonomy" id="1586634"/>
    <lineage>
        <taxon>Eukaryota</taxon>
        <taxon>Metazoa</taxon>
        <taxon>Ecdysozoa</taxon>
        <taxon>Arthropoda</taxon>
        <taxon>Hexapoda</taxon>
        <taxon>Insecta</taxon>
        <taxon>Pterygota</taxon>
        <taxon>Neoptera</taxon>
        <taxon>Endopterygota</taxon>
        <taxon>Coleoptera</taxon>
        <taxon>Polyphaga</taxon>
        <taxon>Cucujiformia</taxon>
        <taxon>Chrysomeloidea</taxon>
        <taxon>Cerambycidae</taxon>
        <taxon>Lepturinae</taxon>
        <taxon>Rhagiini</taxon>
        <taxon>Rhamnusium</taxon>
    </lineage>
</organism>
<dbReference type="PANTHER" id="PTHR23044:SF61">
    <property type="entry name" value="3'-5' EXORIBONUCLEASE 1-RELATED"/>
    <property type="match status" value="1"/>
</dbReference>
<name>A0AAV8ZBF7_9CUCU</name>
<keyword evidence="2" id="KW-0378">Hydrolase</keyword>
<keyword evidence="1" id="KW-0540">Nuclease</keyword>
<dbReference type="InterPro" id="IPR012337">
    <property type="entry name" value="RNaseH-like_sf"/>
</dbReference>
<evidence type="ECO:0000256" key="3">
    <source>
        <dbReference type="ARBA" id="ARBA00022839"/>
    </source>
</evidence>
<dbReference type="EMBL" id="JANEYF010001611">
    <property type="protein sequence ID" value="KAJ8961609.1"/>
    <property type="molecule type" value="Genomic_DNA"/>
</dbReference>
<dbReference type="GO" id="GO:0003676">
    <property type="term" value="F:nucleic acid binding"/>
    <property type="evidence" value="ECO:0007669"/>
    <property type="project" value="InterPro"/>
</dbReference>
<feature type="non-terminal residue" evidence="5">
    <location>
        <position position="145"/>
    </location>
</feature>
<dbReference type="Gene3D" id="3.30.420.10">
    <property type="entry name" value="Ribonuclease H-like superfamily/Ribonuclease H"/>
    <property type="match status" value="2"/>
</dbReference>
<proteinExistence type="predicted"/>
<dbReference type="PANTHER" id="PTHR23044">
    <property type="entry name" value="3'-5' EXONUCLEASE ERI1-RELATED"/>
    <property type="match status" value="1"/>
</dbReference>
<dbReference type="Pfam" id="PF00929">
    <property type="entry name" value="RNase_T"/>
    <property type="match status" value="1"/>
</dbReference>
<dbReference type="SUPFAM" id="SSF53098">
    <property type="entry name" value="Ribonuclease H-like"/>
    <property type="match status" value="1"/>
</dbReference>
<dbReference type="AlphaFoldDB" id="A0AAV8ZBF7"/>
<comment type="caution">
    <text evidence="5">The sequence shown here is derived from an EMBL/GenBank/DDBJ whole genome shotgun (WGS) entry which is preliminary data.</text>
</comment>
<protein>
    <recommendedName>
        <fullName evidence="4">Exonuclease domain-containing protein</fullName>
    </recommendedName>
</protein>
<evidence type="ECO:0000259" key="4">
    <source>
        <dbReference type="Pfam" id="PF00929"/>
    </source>
</evidence>
<dbReference type="InterPro" id="IPR013520">
    <property type="entry name" value="Ribonucl_H"/>
</dbReference>
<dbReference type="Proteomes" id="UP001162156">
    <property type="component" value="Unassembled WGS sequence"/>
</dbReference>
<accession>A0AAV8ZBF7</accession>
<reference evidence="5" key="1">
    <citation type="journal article" date="2023" name="Insect Mol. Biol.">
        <title>Genome sequencing provides insights into the evolution of gene families encoding plant cell wall-degrading enzymes in longhorned beetles.</title>
        <authorList>
            <person name="Shin N.R."/>
            <person name="Okamura Y."/>
            <person name="Kirsch R."/>
            <person name="Pauchet Y."/>
        </authorList>
    </citation>
    <scope>NUCLEOTIDE SEQUENCE</scope>
    <source>
        <strain evidence="5">RBIC_L_NR</strain>
    </source>
</reference>
<sequence>LDAIETVHVENKISSKYSTQFFDYILVLDFEATCWDRKDKDKAPPEIIEFPCVLYDIKQREIVSEFQQYVMPTENQKLSSFCTQLTGNIKKPKGLHGALLELGLNFEGQQHCGLHDARNTAKLIGRMVTDGVSLRTTKDISIKFL</sequence>
<gene>
    <name evidence="5" type="ORF">NQ314_005926</name>
</gene>
<dbReference type="InterPro" id="IPR051274">
    <property type="entry name" value="3-5_Exoribonuclease"/>
</dbReference>
<dbReference type="GO" id="GO:0000175">
    <property type="term" value="F:3'-5'-RNA exonuclease activity"/>
    <property type="evidence" value="ECO:0007669"/>
    <property type="project" value="InterPro"/>
</dbReference>
<dbReference type="CDD" id="cd06133">
    <property type="entry name" value="ERI-1_3'hExo_like"/>
    <property type="match status" value="1"/>
</dbReference>
<evidence type="ECO:0000256" key="1">
    <source>
        <dbReference type="ARBA" id="ARBA00022722"/>
    </source>
</evidence>